<dbReference type="AlphaFoldDB" id="A0A7W7MME5"/>
<dbReference type="Proteomes" id="UP000631312">
    <property type="component" value="Unassembled WGS sequence"/>
</dbReference>
<proteinExistence type="predicted"/>
<protein>
    <recommendedName>
        <fullName evidence="5">HK97 gp10 family phage protein</fullName>
    </recommendedName>
</protein>
<keyword evidence="4" id="KW-1185">Reference proteome</keyword>
<accession>A0A7W7MME5</accession>
<dbReference type="EMBL" id="JACHNC010000002">
    <property type="protein sequence ID" value="MBB4755296.1"/>
    <property type="molecule type" value="Genomic_DNA"/>
</dbReference>
<dbReference type="RefSeq" id="WP_407650868.1">
    <property type="nucleotide sequence ID" value="NZ_BOMP01000192.1"/>
</dbReference>
<dbReference type="EMBL" id="BOMP01000192">
    <property type="protein sequence ID" value="GIE46208.1"/>
    <property type="molecule type" value="Genomic_DNA"/>
</dbReference>
<comment type="caution">
    <text evidence="2">The sequence shown here is derived from an EMBL/GenBank/DDBJ whole genome shotgun (WGS) entry which is preliminary data.</text>
</comment>
<evidence type="ECO:0008006" key="5">
    <source>
        <dbReference type="Google" id="ProtNLM"/>
    </source>
</evidence>
<dbReference type="Proteomes" id="UP000590511">
    <property type="component" value="Unassembled WGS sequence"/>
</dbReference>
<evidence type="ECO:0000313" key="2">
    <source>
        <dbReference type="EMBL" id="MBB4755296.1"/>
    </source>
</evidence>
<sequence>MEMRIAVTGLAQLNRGLRAVDSEAPKQLRLALNEGAELLVTRVRPKIPAITGAARSSVKARSTRTSARVAVGGKKAAYFPWLDFGGQGRRSGRPAPRPFIREGRYVYPTLAEIRPEIEQVLQEAISRAVAGAGLEEG</sequence>
<reference evidence="2 3" key="1">
    <citation type="submission" date="2020-08" db="EMBL/GenBank/DDBJ databases">
        <title>Sequencing the genomes of 1000 actinobacteria strains.</title>
        <authorList>
            <person name="Klenk H.-P."/>
        </authorList>
    </citation>
    <scope>NUCLEOTIDE SEQUENCE [LARGE SCALE GENOMIC DNA]</scope>
    <source>
        <strain evidence="2 3">DSM 43150</strain>
    </source>
</reference>
<organism evidence="2 3">
    <name type="scientific">Actinoplanes lobatus</name>
    <dbReference type="NCBI Taxonomy" id="113568"/>
    <lineage>
        <taxon>Bacteria</taxon>
        <taxon>Bacillati</taxon>
        <taxon>Actinomycetota</taxon>
        <taxon>Actinomycetes</taxon>
        <taxon>Micromonosporales</taxon>
        <taxon>Micromonosporaceae</taxon>
        <taxon>Actinoplanes</taxon>
    </lineage>
</organism>
<evidence type="ECO:0000313" key="3">
    <source>
        <dbReference type="Proteomes" id="UP000590511"/>
    </source>
</evidence>
<reference evidence="1 4" key="2">
    <citation type="submission" date="2021-01" db="EMBL/GenBank/DDBJ databases">
        <title>Whole genome shotgun sequence of Actinoplanes lobatus NBRC 12513.</title>
        <authorList>
            <person name="Komaki H."/>
            <person name="Tamura T."/>
        </authorList>
    </citation>
    <scope>NUCLEOTIDE SEQUENCE [LARGE SCALE GENOMIC DNA]</scope>
    <source>
        <strain evidence="1 4">NBRC 12513</strain>
    </source>
</reference>
<evidence type="ECO:0000313" key="1">
    <source>
        <dbReference type="EMBL" id="GIE46208.1"/>
    </source>
</evidence>
<gene>
    <name evidence="1" type="ORF">Alo02nite_91060</name>
    <name evidence="2" type="ORF">BJ964_009567</name>
</gene>
<name>A0A7W7MME5_9ACTN</name>
<evidence type="ECO:0000313" key="4">
    <source>
        <dbReference type="Proteomes" id="UP000631312"/>
    </source>
</evidence>